<dbReference type="Pfam" id="PF03795">
    <property type="entry name" value="YCII"/>
    <property type="match status" value="1"/>
</dbReference>
<name>A0A1D8AYP5_9BACT</name>
<evidence type="ECO:0000259" key="2">
    <source>
        <dbReference type="Pfam" id="PF03795"/>
    </source>
</evidence>
<gene>
    <name evidence="3" type="ORF">Verru16b_03075</name>
</gene>
<dbReference type="PANTHER" id="PTHR35174">
    <property type="entry name" value="BLL7171 PROTEIN-RELATED"/>
    <property type="match status" value="1"/>
</dbReference>
<reference evidence="3 4" key="1">
    <citation type="submission" date="2016-06" db="EMBL/GenBank/DDBJ databases">
        <title>Three novel species with peptidoglycan cell walls form the new genus Lacunisphaera gen. nov. in the family Opitutaceae of the verrucomicrobial subdivision 4.</title>
        <authorList>
            <person name="Rast P."/>
            <person name="Gloeckner I."/>
            <person name="Jogler M."/>
            <person name="Boedeker C."/>
            <person name="Jeske O."/>
            <person name="Wiegand S."/>
            <person name="Reinhardt R."/>
            <person name="Schumann P."/>
            <person name="Rohde M."/>
            <person name="Spring S."/>
            <person name="Gloeckner F.O."/>
            <person name="Jogler C."/>
        </authorList>
    </citation>
    <scope>NUCLEOTIDE SEQUENCE [LARGE SCALE GENOMIC DNA]</scope>
    <source>
        <strain evidence="3 4">IG16b</strain>
    </source>
</reference>
<dbReference type="InterPro" id="IPR011008">
    <property type="entry name" value="Dimeric_a/b-barrel"/>
</dbReference>
<accession>A0A1D8AYP5</accession>
<dbReference type="AlphaFoldDB" id="A0A1D8AYP5"/>
<dbReference type="EMBL" id="CP016094">
    <property type="protein sequence ID" value="AOS45984.1"/>
    <property type="molecule type" value="Genomic_DNA"/>
</dbReference>
<evidence type="ECO:0000313" key="4">
    <source>
        <dbReference type="Proteomes" id="UP000095228"/>
    </source>
</evidence>
<keyword evidence="4" id="KW-1185">Reference proteome</keyword>
<dbReference type="PATRIC" id="fig|1838286.3.peg.3099"/>
<dbReference type="Proteomes" id="UP000095228">
    <property type="component" value="Chromosome"/>
</dbReference>
<organism evidence="3 4">
    <name type="scientific">Lacunisphaera limnophila</name>
    <dbReference type="NCBI Taxonomy" id="1838286"/>
    <lineage>
        <taxon>Bacteria</taxon>
        <taxon>Pseudomonadati</taxon>
        <taxon>Verrucomicrobiota</taxon>
        <taxon>Opitutia</taxon>
        <taxon>Opitutales</taxon>
        <taxon>Opitutaceae</taxon>
        <taxon>Lacunisphaera</taxon>
    </lineage>
</organism>
<protein>
    <submittedName>
        <fullName evidence="3">YCII-related domain protein</fullName>
    </submittedName>
</protein>
<dbReference type="KEGG" id="obg:Verru16b_03075"/>
<comment type="similarity">
    <text evidence="1">Belongs to the YciI family.</text>
</comment>
<evidence type="ECO:0000313" key="3">
    <source>
        <dbReference type="EMBL" id="AOS45984.1"/>
    </source>
</evidence>
<sequence>MSTPSVPASASYMLIFRNTGAENYRHLSAAQQQELVGRWNAWFEGLLSQGKAKIGQPLEDETRLVSGPGGARIVDGPFPETKEAVGGFVTLQVADLAEATAIAQRHPGLEYGMQIEVRQMTPHCHLGVTTNAVPV</sequence>
<dbReference type="RefSeq" id="WP_069963085.1">
    <property type="nucleotide sequence ID" value="NZ_CP016094.1"/>
</dbReference>
<feature type="domain" description="YCII-related" evidence="2">
    <location>
        <begin position="26"/>
        <end position="117"/>
    </location>
</feature>
<dbReference type="SUPFAM" id="SSF54909">
    <property type="entry name" value="Dimeric alpha+beta barrel"/>
    <property type="match status" value="1"/>
</dbReference>
<proteinExistence type="inferred from homology"/>
<dbReference type="PANTHER" id="PTHR35174:SF3">
    <property type="entry name" value="BLL7171 PROTEIN"/>
    <property type="match status" value="1"/>
</dbReference>
<dbReference type="OrthoDB" id="9807535at2"/>
<dbReference type="InterPro" id="IPR005545">
    <property type="entry name" value="YCII"/>
</dbReference>
<dbReference type="Gene3D" id="3.30.70.1060">
    <property type="entry name" value="Dimeric alpha+beta barrel"/>
    <property type="match status" value="1"/>
</dbReference>
<evidence type="ECO:0000256" key="1">
    <source>
        <dbReference type="ARBA" id="ARBA00007689"/>
    </source>
</evidence>
<dbReference type="STRING" id="1838286.Verru16b_03075"/>